<dbReference type="PANTHER" id="PTHR20913:SF7">
    <property type="entry name" value="RE60063P"/>
    <property type="match status" value="1"/>
</dbReference>
<proteinExistence type="predicted"/>
<dbReference type="EMBL" id="CBTN010000026">
    <property type="protein sequence ID" value="CDH54986.1"/>
    <property type="molecule type" value="Genomic_DNA"/>
</dbReference>
<organism evidence="5 6">
    <name type="scientific">Lichtheimia corymbifera JMRC:FSU:9682</name>
    <dbReference type="NCBI Taxonomy" id="1263082"/>
    <lineage>
        <taxon>Eukaryota</taxon>
        <taxon>Fungi</taxon>
        <taxon>Fungi incertae sedis</taxon>
        <taxon>Mucoromycota</taxon>
        <taxon>Mucoromycotina</taxon>
        <taxon>Mucoromycetes</taxon>
        <taxon>Mucorales</taxon>
        <taxon>Lichtheimiaceae</taxon>
        <taxon>Lichtheimia</taxon>
    </lineage>
</organism>
<evidence type="ECO:0000256" key="3">
    <source>
        <dbReference type="SAM" id="Phobius"/>
    </source>
</evidence>
<sequence>MTRRRTKSATKRHRKGASATSKKIAEINDALKENDIAALRHLGRTMGGFLNDSIRRKAWRALLGYENRQQSIHDKHKDESQVALDVARSFNTFPKDIRPKTKNQLRSKLQSVILHVLRAYPKLHYYQDAGILMENVALFFVRDAMLESLDPILRQLTLMDTLIQKEDPELHEHITGAGVLPYYCLSWVITWFSHDLDDVNKILRLFDLFLCSNPLMPLYLSAALVLSRRKQVLMEECDPSMIHTTLSKVPQDIPIEHLIQWAIKLETAYPPKSLQRESGIGLDQVSAINTYEDLWLMEASREQACNIIAMSPEERLPMDTSGMHDSSAQKILGRLRAIYHRDTAMWSVLLLSTGVVALAIITSNTDAIREWWMTLGSAGHFPLL</sequence>
<dbReference type="SMART" id="SM00164">
    <property type="entry name" value="TBC"/>
    <property type="match status" value="1"/>
</dbReference>
<keyword evidence="1" id="KW-0343">GTPase activation</keyword>
<dbReference type="InterPro" id="IPR035969">
    <property type="entry name" value="Rab-GAP_TBC_sf"/>
</dbReference>
<reference evidence="5" key="1">
    <citation type="submission" date="2013-08" db="EMBL/GenBank/DDBJ databases">
        <title>Gene expansion shapes genome architecture in the human pathogen Lichtheimia corymbifera: an evolutionary genomics analysis in the ancient terrestrial Mucorales (Mucoromycotina).</title>
        <authorList>
            <person name="Schwartze V.U."/>
            <person name="Winter S."/>
            <person name="Shelest E."/>
            <person name="Marcet-Houben M."/>
            <person name="Horn F."/>
            <person name="Wehner S."/>
            <person name="Hoffmann K."/>
            <person name="Riege K."/>
            <person name="Sammeth M."/>
            <person name="Nowrousian M."/>
            <person name="Valiante V."/>
            <person name="Linde J."/>
            <person name="Jacobsen I.D."/>
            <person name="Marz M."/>
            <person name="Brakhage A.A."/>
            <person name="Gabaldon T."/>
            <person name="Bocker S."/>
            <person name="Voigt K."/>
        </authorList>
    </citation>
    <scope>NUCLEOTIDE SEQUENCE [LARGE SCALE GENOMIC DNA]</scope>
    <source>
        <strain evidence="5">FSU 9682</strain>
    </source>
</reference>
<accession>A0A068S171</accession>
<keyword evidence="3" id="KW-1133">Transmembrane helix</keyword>
<evidence type="ECO:0000256" key="1">
    <source>
        <dbReference type="ARBA" id="ARBA00022468"/>
    </source>
</evidence>
<dbReference type="Gene3D" id="1.10.472.80">
    <property type="entry name" value="Ypt/Rab-GAP domain of gyp1p, domain 3"/>
    <property type="match status" value="1"/>
</dbReference>
<dbReference type="Gene3D" id="1.10.8.1310">
    <property type="match status" value="1"/>
</dbReference>
<evidence type="ECO:0000313" key="5">
    <source>
        <dbReference type="EMBL" id="CDH54986.1"/>
    </source>
</evidence>
<feature type="domain" description="Rab-GAP TBC" evidence="4">
    <location>
        <begin position="49"/>
        <end position="213"/>
    </location>
</feature>
<name>A0A068S171_9FUNG</name>
<feature type="transmembrane region" description="Helical" evidence="3">
    <location>
        <begin position="344"/>
        <end position="363"/>
    </location>
</feature>
<keyword evidence="3" id="KW-0472">Membrane</keyword>
<keyword evidence="6" id="KW-1185">Reference proteome</keyword>
<dbReference type="GO" id="GO:0005789">
    <property type="term" value="C:endoplasmic reticulum membrane"/>
    <property type="evidence" value="ECO:0007669"/>
    <property type="project" value="TreeGrafter"/>
</dbReference>
<dbReference type="SUPFAM" id="SSF47923">
    <property type="entry name" value="Ypt/Rab-GAP domain of gyp1p"/>
    <property type="match status" value="2"/>
</dbReference>
<keyword evidence="3" id="KW-0812">Transmembrane</keyword>
<dbReference type="InterPro" id="IPR000195">
    <property type="entry name" value="Rab-GAP-TBC_dom"/>
</dbReference>
<comment type="caution">
    <text evidence="5">The sequence shown here is derived from an EMBL/GenBank/DDBJ whole genome shotgun (WGS) entry which is preliminary data.</text>
</comment>
<dbReference type="PROSITE" id="PS50086">
    <property type="entry name" value="TBC_RABGAP"/>
    <property type="match status" value="1"/>
</dbReference>
<dbReference type="OrthoDB" id="206700at2759"/>
<dbReference type="PANTHER" id="PTHR20913">
    <property type="entry name" value="TBC1 DOMAIN FAMILY MEMBER 20/GTPASE"/>
    <property type="match status" value="1"/>
</dbReference>
<feature type="compositionally biased region" description="Basic residues" evidence="2">
    <location>
        <begin position="1"/>
        <end position="16"/>
    </location>
</feature>
<dbReference type="Pfam" id="PF00566">
    <property type="entry name" value="RabGAP-TBC"/>
    <property type="match status" value="2"/>
</dbReference>
<dbReference type="GO" id="GO:0006888">
    <property type="term" value="P:endoplasmic reticulum to Golgi vesicle-mediated transport"/>
    <property type="evidence" value="ECO:0007669"/>
    <property type="project" value="TreeGrafter"/>
</dbReference>
<evidence type="ECO:0000313" key="6">
    <source>
        <dbReference type="Proteomes" id="UP000027586"/>
    </source>
</evidence>
<gene>
    <name evidence="5" type="ORF">LCOR_06184.1</name>
</gene>
<protein>
    <submittedName>
        <fullName evidence="5">Tbc1 domain family member 20-like</fullName>
    </submittedName>
</protein>
<feature type="region of interest" description="Disordered" evidence="2">
    <location>
        <begin position="1"/>
        <end position="21"/>
    </location>
</feature>
<dbReference type="Proteomes" id="UP000027586">
    <property type="component" value="Unassembled WGS sequence"/>
</dbReference>
<dbReference type="GO" id="GO:0005096">
    <property type="term" value="F:GTPase activator activity"/>
    <property type="evidence" value="ECO:0007669"/>
    <property type="project" value="UniProtKB-KW"/>
</dbReference>
<dbReference type="InterPro" id="IPR045913">
    <property type="entry name" value="TBC20/Gyp8-like"/>
</dbReference>
<evidence type="ECO:0000259" key="4">
    <source>
        <dbReference type="PROSITE" id="PS50086"/>
    </source>
</evidence>
<dbReference type="VEuPathDB" id="FungiDB:LCOR_06184.1"/>
<evidence type="ECO:0000256" key="2">
    <source>
        <dbReference type="SAM" id="MobiDB-lite"/>
    </source>
</evidence>
<dbReference type="AlphaFoldDB" id="A0A068S171"/>